<protein>
    <submittedName>
        <fullName evidence="3">Flavin reductase</fullName>
    </submittedName>
</protein>
<dbReference type="PANTHER" id="PTHR30466:SF1">
    <property type="entry name" value="FMN REDUCTASE (NADH) RUTF"/>
    <property type="match status" value="1"/>
</dbReference>
<evidence type="ECO:0000313" key="3">
    <source>
        <dbReference type="EMBL" id="GHH82206.1"/>
    </source>
</evidence>
<dbReference type="SMART" id="SM00903">
    <property type="entry name" value="Flavin_Reduct"/>
    <property type="match status" value="1"/>
</dbReference>
<dbReference type="GO" id="GO:0006208">
    <property type="term" value="P:pyrimidine nucleobase catabolic process"/>
    <property type="evidence" value="ECO:0007669"/>
    <property type="project" value="TreeGrafter"/>
</dbReference>
<dbReference type="EMBL" id="BNCD01000012">
    <property type="protein sequence ID" value="GHH82206.1"/>
    <property type="molecule type" value="Genomic_DNA"/>
</dbReference>
<reference evidence="3" key="2">
    <citation type="submission" date="2020-09" db="EMBL/GenBank/DDBJ databases">
        <authorList>
            <person name="Sun Q."/>
            <person name="Ohkuma M."/>
        </authorList>
    </citation>
    <scope>NUCLEOTIDE SEQUENCE</scope>
    <source>
        <strain evidence="3">JCM 5069</strain>
    </source>
</reference>
<dbReference type="Pfam" id="PF01613">
    <property type="entry name" value="Flavin_Reduct"/>
    <property type="match status" value="1"/>
</dbReference>
<keyword evidence="4" id="KW-1185">Reference proteome</keyword>
<gene>
    <name evidence="3" type="ORF">GCM10018793_41470</name>
</gene>
<dbReference type="InterPro" id="IPR012349">
    <property type="entry name" value="Split_barrel_FMN-bd"/>
</dbReference>
<name>A0A919GCY7_9ACTN</name>
<organism evidence="3 4">
    <name type="scientific">Streptomyces sulfonofaciens</name>
    <dbReference type="NCBI Taxonomy" id="68272"/>
    <lineage>
        <taxon>Bacteria</taxon>
        <taxon>Bacillati</taxon>
        <taxon>Actinomycetota</taxon>
        <taxon>Actinomycetes</taxon>
        <taxon>Kitasatosporales</taxon>
        <taxon>Streptomycetaceae</taxon>
        <taxon>Streptomyces</taxon>
    </lineage>
</organism>
<evidence type="ECO:0000313" key="4">
    <source>
        <dbReference type="Proteomes" id="UP000603708"/>
    </source>
</evidence>
<proteinExistence type="predicted"/>
<dbReference type="RefSeq" id="WP_229924800.1">
    <property type="nucleotide sequence ID" value="NZ_BNCD01000012.1"/>
</dbReference>
<dbReference type="AlphaFoldDB" id="A0A919GCY7"/>
<comment type="caution">
    <text evidence="3">The sequence shown here is derived from an EMBL/GenBank/DDBJ whole genome shotgun (WGS) entry which is preliminary data.</text>
</comment>
<dbReference type="InterPro" id="IPR002563">
    <property type="entry name" value="Flavin_Rdtase-like_dom"/>
</dbReference>
<evidence type="ECO:0000256" key="1">
    <source>
        <dbReference type="ARBA" id="ARBA00023002"/>
    </source>
</evidence>
<keyword evidence="1" id="KW-0560">Oxidoreductase</keyword>
<reference evidence="3" key="1">
    <citation type="journal article" date="2014" name="Int. J. Syst. Evol. Microbiol.">
        <title>Complete genome sequence of Corynebacterium casei LMG S-19264T (=DSM 44701T), isolated from a smear-ripened cheese.</title>
        <authorList>
            <consortium name="US DOE Joint Genome Institute (JGI-PGF)"/>
            <person name="Walter F."/>
            <person name="Albersmeier A."/>
            <person name="Kalinowski J."/>
            <person name="Ruckert C."/>
        </authorList>
    </citation>
    <scope>NUCLEOTIDE SEQUENCE</scope>
    <source>
        <strain evidence="3">JCM 5069</strain>
    </source>
</reference>
<dbReference type="Gene3D" id="2.30.110.10">
    <property type="entry name" value="Electron Transport, Fmn-binding Protein, Chain A"/>
    <property type="match status" value="1"/>
</dbReference>
<dbReference type="Proteomes" id="UP000603708">
    <property type="component" value="Unassembled WGS sequence"/>
</dbReference>
<feature type="domain" description="Flavin reductase like" evidence="2">
    <location>
        <begin position="12"/>
        <end position="155"/>
    </location>
</feature>
<dbReference type="GO" id="GO:0042602">
    <property type="term" value="F:riboflavin reductase (NADPH) activity"/>
    <property type="evidence" value="ECO:0007669"/>
    <property type="project" value="TreeGrafter"/>
</dbReference>
<dbReference type="PANTHER" id="PTHR30466">
    <property type="entry name" value="FLAVIN REDUCTASE"/>
    <property type="match status" value="1"/>
</dbReference>
<accession>A0A919GCY7</accession>
<dbReference type="GO" id="GO:0010181">
    <property type="term" value="F:FMN binding"/>
    <property type="evidence" value="ECO:0007669"/>
    <property type="project" value="InterPro"/>
</dbReference>
<dbReference type="SUPFAM" id="SSF50475">
    <property type="entry name" value="FMN-binding split barrel"/>
    <property type="match status" value="1"/>
</dbReference>
<dbReference type="InterPro" id="IPR050268">
    <property type="entry name" value="NADH-dep_flavin_reductase"/>
</dbReference>
<evidence type="ECO:0000259" key="2">
    <source>
        <dbReference type="SMART" id="SM00903"/>
    </source>
</evidence>
<sequence>MAIDPQQLRACLGHFATGVTVVGCAVGGTLHGATVNAFTSVSLNPPLVLVCLDRASKAARLLPGRPFTVNVLSEEQRDLALRFAGRLGAAAPPPPWQPAPGGLAPALSGSLATLFCSPWADHDGGDHLVFLGRVEHAARRPDAQPLLFYRGAFNSVLDRGPARIDTSA</sequence>